<gene>
    <name evidence="6" type="ORF">HYY65_14000</name>
</gene>
<comment type="subcellular location">
    <subcellularLocation>
        <location evidence="1">Cytoplasm</location>
    </subcellularLocation>
</comment>
<evidence type="ECO:0000256" key="1">
    <source>
        <dbReference type="ARBA" id="ARBA00004496"/>
    </source>
</evidence>
<dbReference type="PROSITE" id="PS00589">
    <property type="entry name" value="PTS_HPR_SER"/>
    <property type="match status" value="1"/>
</dbReference>
<name>A0A932GRN5_UNCTE</name>
<dbReference type="EMBL" id="JACPSX010000267">
    <property type="protein sequence ID" value="MBI3016138.1"/>
    <property type="molecule type" value="Genomic_DNA"/>
</dbReference>
<comment type="caution">
    <text evidence="6">The sequence shown here is derived from an EMBL/GenBank/DDBJ whole genome shotgun (WGS) entry which is preliminary data.</text>
</comment>
<sequence>MHTAEATIRNRLGLHARAAAKFVKLATGFRSGITLERGGQQANGKSIMGILMLAAAEGATVKISAGGEDEEEAVKALVDLVNGKFGEHD</sequence>
<proteinExistence type="inferred from homology"/>
<accession>A0A932GRN5</accession>
<dbReference type="InterPro" id="IPR035895">
    <property type="entry name" value="HPr-like_sf"/>
</dbReference>
<dbReference type="Gene3D" id="3.30.1340.10">
    <property type="entry name" value="HPr-like"/>
    <property type="match status" value="1"/>
</dbReference>
<dbReference type="InterPro" id="IPR001020">
    <property type="entry name" value="PTS_HPr_His_P_site"/>
</dbReference>
<dbReference type="CDD" id="cd00367">
    <property type="entry name" value="PTS-HPr_like"/>
    <property type="match status" value="1"/>
</dbReference>
<dbReference type="Pfam" id="PF00381">
    <property type="entry name" value="PTS-HPr"/>
    <property type="match status" value="1"/>
</dbReference>
<evidence type="ECO:0000259" key="5">
    <source>
        <dbReference type="PROSITE" id="PS51350"/>
    </source>
</evidence>
<evidence type="ECO:0000256" key="3">
    <source>
        <dbReference type="ARBA" id="ARBA00022490"/>
    </source>
</evidence>
<dbReference type="InterPro" id="IPR000032">
    <property type="entry name" value="HPr-like"/>
</dbReference>
<dbReference type="PROSITE" id="PS51350">
    <property type="entry name" value="PTS_HPR_DOM"/>
    <property type="match status" value="1"/>
</dbReference>
<keyword evidence="3" id="KW-0963">Cytoplasm</keyword>
<dbReference type="GO" id="GO:0005737">
    <property type="term" value="C:cytoplasm"/>
    <property type="evidence" value="ECO:0007669"/>
    <property type="project" value="UniProtKB-SubCell"/>
</dbReference>
<evidence type="ECO:0000313" key="6">
    <source>
        <dbReference type="EMBL" id="MBI3016138.1"/>
    </source>
</evidence>
<dbReference type="SUPFAM" id="SSF55594">
    <property type="entry name" value="HPr-like"/>
    <property type="match status" value="1"/>
</dbReference>
<organism evidence="6 7">
    <name type="scientific">Tectimicrobiota bacterium</name>
    <dbReference type="NCBI Taxonomy" id="2528274"/>
    <lineage>
        <taxon>Bacteria</taxon>
        <taxon>Pseudomonadati</taxon>
        <taxon>Nitrospinota/Tectimicrobiota group</taxon>
        <taxon>Candidatus Tectimicrobiota</taxon>
    </lineage>
</organism>
<dbReference type="PRINTS" id="PR00107">
    <property type="entry name" value="PHOSPHOCPHPR"/>
</dbReference>
<dbReference type="PANTHER" id="PTHR33705:SF2">
    <property type="entry name" value="PHOSPHOCARRIER PROTEIN NPR"/>
    <property type="match status" value="1"/>
</dbReference>
<dbReference type="Proteomes" id="UP000741360">
    <property type="component" value="Unassembled WGS sequence"/>
</dbReference>
<dbReference type="AlphaFoldDB" id="A0A932GRN5"/>
<feature type="domain" description="HPr" evidence="5">
    <location>
        <begin position="1"/>
        <end position="88"/>
    </location>
</feature>
<comment type="similarity">
    <text evidence="2">Belongs to the HPr family.</text>
</comment>
<dbReference type="InterPro" id="IPR050399">
    <property type="entry name" value="HPr"/>
</dbReference>
<dbReference type="GO" id="GO:0009401">
    <property type="term" value="P:phosphoenolpyruvate-dependent sugar phosphotransferase system"/>
    <property type="evidence" value="ECO:0007669"/>
    <property type="project" value="UniProtKB-KW"/>
</dbReference>
<dbReference type="PANTHER" id="PTHR33705">
    <property type="entry name" value="PHOSPHOCARRIER PROTEIN HPR"/>
    <property type="match status" value="1"/>
</dbReference>
<evidence type="ECO:0000256" key="2">
    <source>
        <dbReference type="ARBA" id="ARBA00010736"/>
    </source>
</evidence>
<dbReference type="InterPro" id="IPR002114">
    <property type="entry name" value="PTS_HPr_Ser_P_site"/>
</dbReference>
<reference evidence="6" key="1">
    <citation type="submission" date="2020-07" db="EMBL/GenBank/DDBJ databases">
        <title>Huge and variable diversity of episymbiotic CPR bacteria and DPANN archaea in groundwater ecosystems.</title>
        <authorList>
            <person name="He C.Y."/>
            <person name="Keren R."/>
            <person name="Whittaker M."/>
            <person name="Farag I.F."/>
            <person name="Doudna J."/>
            <person name="Cate J.H.D."/>
            <person name="Banfield J.F."/>
        </authorList>
    </citation>
    <scope>NUCLEOTIDE SEQUENCE</scope>
    <source>
        <strain evidence="6">NC_groundwater_717_Ag_S-0.2um_59_8</strain>
    </source>
</reference>
<evidence type="ECO:0000313" key="7">
    <source>
        <dbReference type="Proteomes" id="UP000741360"/>
    </source>
</evidence>
<dbReference type="PROSITE" id="PS00369">
    <property type="entry name" value="PTS_HPR_HIS"/>
    <property type="match status" value="1"/>
</dbReference>
<dbReference type="NCBIfam" id="TIGR01003">
    <property type="entry name" value="PTS_HPr_family"/>
    <property type="match status" value="1"/>
</dbReference>
<evidence type="ECO:0000256" key="4">
    <source>
        <dbReference type="ARBA" id="ARBA00022683"/>
    </source>
</evidence>
<keyword evidence="4" id="KW-0598">Phosphotransferase system</keyword>
<protein>
    <submittedName>
        <fullName evidence="6">HPr family phosphocarrier protein</fullName>
    </submittedName>
</protein>